<evidence type="ECO:0000256" key="1">
    <source>
        <dbReference type="ARBA" id="ARBA00004123"/>
    </source>
</evidence>
<comment type="subcellular location">
    <subcellularLocation>
        <location evidence="1">Nucleus</location>
    </subcellularLocation>
</comment>
<evidence type="ECO:0000259" key="5">
    <source>
        <dbReference type="Pfam" id="PF04003"/>
    </source>
</evidence>
<dbReference type="PANTHER" id="PTHR44267:SF1">
    <property type="entry name" value="WD REPEAT-CONTAINING PROTEIN 43"/>
    <property type="match status" value="1"/>
</dbReference>
<feature type="compositionally biased region" description="Low complexity" evidence="4">
    <location>
        <begin position="73"/>
        <end position="99"/>
    </location>
</feature>
<reference evidence="7" key="1">
    <citation type="submission" date="2024-06" db="EMBL/GenBank/DDBJ databases">
        <title>Draft Genome Sequences of Epichloe bromicola Strains Isolated from Elymus ciliaris.</title>
        <authorList>
            <consortium name="Epichloe bromicola genome sequencing consortium"/>
            <person name="Miura A."/>
            <person name="Imano S."/>
            <person name="Ashida A."/>
            <person name="Sato I."/>
            <person name="Chiba S."/>
            <person name="Tanaka A."/>
            <person name="Camagna M."/>
            <person name="Takemoto D."/>
        </authorList>
    </citation>
    <scope>NUCLEOTIDE SEQUENCE [LARGE SCALE GENOMIC DNA]</scope>
    <source>
        <strain evidence="7">DP</strain>
    </source>
</reference>
<feature type="region of interest" description="Disordered" evidence="4">
    <location>
        <begin position="331"/>
        <end position="431"/>
    </location>
</feature>
<protein>
    <recommendedName>
        <fullName evidence="5">Small-subunit processome Utp12 domain-containing protein</fullName>
    </recommendedName>
</protein>
<feature type="compositionally biased region" description="Acidic residues" evidence="4">
    <location>
        <begin position="119"/>
        <end position="129"/>
    </location>
</feature>
<dbReference type="Proteomes" id="UP001562357">
    <property type="component" value="Unassembled WGS sequence"/>
</dbReference>
<organism evidence="6 7">
    <name type="scientific">Epichloe bromicola</name>
    <dbReference type="NCBI Taxonomy" id="79588"/>
    <lineage>
        <taxon>Eukaryota</taxon>
        <taxon>Fungi</taxon>
        <taxon>Dikarya</taxon>
        <taxon>Ascomycota</taxon>
        <taxon>Pezizomycotina</taxon>
        <taxon>Sordariomycetes</taxon>
        <taxon>Hypocreomycetidae</taxon>
        <taxon>Hypocreales</taxon>
        <taxon>Clavicipitaceae</taxon>
        <taxon>Epichloe</taxon>
    </lineage>
</organism>
<keyword evidence="2" id="KW-0539">Nucleus</keyword>
<evidence type="ECO:0000313" key="7">
    <source>
        <dbReference type="Proteomes" id="UP001562357"/>
    </source>
</evidence>
<sequence>MSTKRKAPGKLAAPVVKSSAKVPTKNTIDETRASIAGTDALQGSQVEIVEISSSATSDDDDDEDISDAEMEEAAAAAAAAAAAEQVNGSSSSSSSGGRSNQETAAARINGKKHTKNVEDEAEEESDNEETSPSFGELLRGNDAIDVPALLQQSASGNMTTQPARTAMVLDSHQSIKTVLTQALKTDDTELLESCLHITDLPTVTNTLERIDSSLAGNLLNKIAARLHRRPGRAATLMGWVQWILTVHGGALASQPKVVQSLNGLQKVLAERAKGLDSLLALKGKLDVLERQLELRRKMQHISGLLRDGEGSDDNEDDDVIWVEGETDSISRKDVYGSARPRAQTRNTGADDGEDEDDLHLVNVIGDSEDDSEDDSDVREEDDSDAAEESLDENEVDHDDVDESMGEDEESDVEAAPPSKMQKVSRAFSERK</sequence>
<dbReference type="InterPro" id="IPR007148">
    <property type="entry name" value="SSU_processome_Utp12"/>
</dbReference>
<keyword evidence="7" id="KW-1185">Reference proteome</keyword>
<name>A0ABQ0CLG4_9HYPO</name>
<gene>
    <name evidence="6" type="primary">g2650</name>
    <name evidence="6" type="ORF">EsDP_00002650</name>
</gene>
<evidence type="ECO:0000256" key="3">
    <source>
        <dbReference type="ARBA" id="ARBA00038335"/>
    </source>
</evidence>
<feature type="compositionally biased region" description="Acidic residues" evidence="4">
    <location>
        <begin position="57"/>
        <end position="72"/>
    </location>
</feature>
<evidence type="ECO:0000256" key="4">
    <source>
        <dbReference type="SAM" id="MobiDB-lite"/>
    </source>
</evidence>
<comment type="similarity">
    <text evidence="3">Belongs to the UTP5 family.</text>
</comment>
<proteinExistence type="inferred from homology"/>
<feature type="compositionally biased region" description="Acidic residues" evidence="4">
    <location>
        <begin position="366"/>
        <end position="412"/>
    </location>
</feature>
<feature type="domain" description="Small-subunit processome Utp12" evidence="5">
    <location>
        <begin position="187"/>
        <end position="289"/>
    </location>
</feature>
<dbReference type="PANTHER" id="PTHR44267">
    <property type="entry name" value="WD REPEAT-CONTAINING PROTEIN 43"/>
    <property type="match status" value="1"/>
</dbReference>
<feature type="region of interest" description="Disordered" evidence="4">
    <location>
        <begin position="1"/>
        <end position="28"/>
    </location>
</feature>
<accession>A0ABQ0CLG4</accession>
<evidence type="ECO:0000256" key="2">
    <source>
        <dbReference type="ARBA" id="ARBA00023242"/>
    </source>
</evidence>
<dbReference type="Pfam" id="PF04003">
    <property type="entry name" value="Utp12"/>
    <property type="match status" value="1"/>
</dbReference>
<comment type="caution">
    <text evidence="6">The sequence shown here is derived from an EMBL/GenBank/DDBJ whole genome shotgun (WGS) entry which is preliminary data.</text>
</comment>
<dbReference type="EMBL" id="BAAFGZ010000073">
    <property type="protein sequence ID" value="GAB0134271.1"/>
    <property type="molecule type" value="Genomic_DNA"/>
</dbReference>
<dbReference type="InterPro" id="IPR052414">
    <property type="entry name" value="U3_snoRNA-assoc_WDR"/>
</dbReference>
<feature type="region of interest" description="Disordered" evidence="4">
    <location>
        <begin position="50"/>
        <end position="138"/>
    </location>
</feature>
<evidence type="ECO:0000313" key="6">
    <source>
        <dbReference type="EMBL" id="GAB0134271.1"/>
    </source>
</evidence>